<keyword evidence="3" id="KW-0269">Exonuclease</keyword>
<dbReference type="GO" id="GO:0008408">
    <property type="term" value="F:3'-5' exonuclease activity"/>
    <property type="evidence" value="ECO:0007669"/>
    <property type="project" value="TreeGrafter"/>
</dbReference>
<feature type="domain" description="Exonuclease" evidence="4">
    <location>
        <begin position="12"/>
        <end position="187"/>
    </location>
</feature>
<protein>
    <submittedName>
        <fullName evidence="5">DnaQ-like DNA polymerase III subunit</fullName>
    </submittedName>
</protein>
<proteinExistence type="predicted"/>
<dbReference type="InterPro" id="IPR036397">
    <property type="entry name" value="RNaseH_sf"/>
</dbReference>
<organism evidence="5 6">
    <name type="scientific">Gordonia phage ObLaDi</name>
    <dbReference type="NCBI Taxonomy" id="2978487"/>
    <lineage>
        <taxon>Viruses</taxon>
        <taxon>Duplodnaviria</taxon>
        <taxon>Heunggongvirae</taxon>
        <taxon>Uroviricota</taxon>
        <taxon>Caudoviricetes</taxon>
        <taxon>Kruegerviridae</taxon>
        <taxon>Cafassovirus</taxon>
        <taxon>Cafassovirus obladi</taxon>
    </lineage>
</organism>
<dbReference type="SMART" id="SM00479">
    <property type="entry name" value="EXOIII"/>
    <property type="match status" value="1"/>
</dbReference>
<dbReference type="EMBL" id="OP297535">
    <property type="protein sequence ID" value="UXE03815.1"/>
    <property type="molecule type" value="Genomic_DNA"/>
</dbReference>
<evidence type="ECO:0000256" key="2">
    <source>
        <dbReference type="ARBA" id="ARBA00022801"/>
    </source>
</evidence>
<evidence type="ECO:0000256" key="3">
    <source>
        <dbReference type="ARBA" id="ARBA00022839"/>
    </source>
</evidence>
<dbReference type="Gene3D" id="3.30.420.10">
    <property type="entry name" value="Ribonuclease H-like superfamily/Ribonuclease H"/>
    <property type="match status" value="1"/>
</dbReference>
<dbReference type="PANTHER" id="PTHR30231">
    <property type="entry name" value="DNA POLYMERASE III SUBUNIT EPSILON"/>
    <property type="match status" value="1"/>
</dbReference>
<dbReference type="InterPro" id="IPR013520">
    <property type="entry name" value="Ribonucl_H"/>
</dbReference>
<reference evidence="5" key="1">
    <citation type="submission" date="2022-08" db="EMBL/GenBank/DDBJ databases">
        <authorList>
            <person name="Abuwarda M.A."/>
            <person name="Alvarez A."/>
            <person name="Batteikh M."/>
            <person name="Baughman A.P."/>
            <person name="Chavez V."/>
            <person name="Cheng C."/>
            <person name="Cosentino E.J."/>
            <person name="Di Blasi D.L."/>
            <person name="Dooley N.L."/>
            <person name="Empson B.M."/>
            <person name="Erfanian K."/>
            <person name="Esparza P.D."/>
            <person name="Fleming H.S."/>
            <person name="Ghannam M.S."/>
            <person name="Gibbons A.C."/>
            <person name="Gonzalez C."/>
            <person name="Huq N.E."/>
            <person name="Jin K."/>
            <person name="Kamarzar M."/>
            <person name="Khaine A."/>
            <person name="Krug K.R."/>
            <person name="Lee A."/>
            <person name="Liao S."/>
            <person name="Light I."/>
            <person name="Ma Y."/>
            <person name="Magaling J.M."/>
            <person name="McLinden K.C."/>
            <person name="Melkote A."/>
            <person name="Montoya Serpas C.A."/>
            <person name="Niazmandi K."/>
            <person name="Ostroske E.C."/>
            <person name="Paek B.H."/>
            <person name="Rajiv S."/>
            <person name="Santos C.E."/>
            <person name="Semaan S.A."/>
            <person name="Senthilvelan J."/>
            <person name="Sheppy T.E."/>
            <person name="Stephenson J.C."/>
            <person name="Tenney M.E."/>
            <person name="Teoh N."/>
            <person name="Thorp J.P."/>
            <person name="Turon Font G."/>
            <person name="Uvarov E.V."/>
            <person name="Verpukhovskiy P."/>
            <person name="Wang J."/>
            <person name="Whang A.Y."/>
            <person name="Wright N.E."/>
            <person name="Wu M."/>
            <person name="Zhuang C."/>
            <person name="Bruns J.A."/>
            <person name="Chai A.E."/>
            <person name="Parikh H."/>
            <person name="Zorawik M."/>
            <person name="Garza D.R."/>
            <person name="Ngo R.T."/>
            <person name="Reddi K."/>
            <person name="Garcia-Vedrenne A.E."/>
            <person name="Freise A.C."/>
            <person name="Balish M.F."/>
            <person name="Garlena R.A."/>
            <person name="Russell D.A."/>
            <person name="Jacobs-Sera D."/>
            <person name="Hatfull G.F."/>
        </authorList>
    </citation>
    <scope>NUCLEOTIDE SEQUENCE</scope>
</reference>
<accession>A0A977KLR0</accession>
<keyword evidence="6" id="KW-1185">Reference proteome</keyword>
<dbReference type="PANTHER" id="PTHR30231:SF4">
    <property type="entry name" value="PROTEIN NEN2"/>
    <property type="match status" value="1"/>
</dbReference>
<dbReference type="Proteomes" id="UP001064297">
    <property type="component" value="Segment"/>
</dbReference>
<dbReference type="NCBIfam" id="NF005927">
    <property type="entry name" value="PRK07942.1"/>
    <property type="match status" value="1"/>
</dbReference>
<dbReference type="SUPFAM" id="SSF53098">
    <property type="entry name" value="Ribonuclease H-like"/>
    <property type="match status" value="1"/>
</dbReference>
<dbReference type="CDD" id="cd06127">
    <property type="entry name" value="DEDDh"/>
    <property type="match status" value="1"/>
</dbReference>
<evidence type="ECO:0000313" key="5">
    <source>
        <dbReference type="EMBL" id="UXE03815.1"/>
    </source>
</evidence>
<dbReference type="InterPro" id="IPR012337">
    <property type="entry name" value="RNaseH-like_sf"/>
</dbReference>
<evidence type="ECO:0000313" key="6">
    <source>
        <dbReference type="Proteomes" id="UP001064297"/>
    </source>
</evidence>
<keyword evidence="1" id="KW-0540">Nuclease</keyword>
<dbReference type="GO" id="GO:0003676">
    <property type="term" value="F:nucleic acid binding"/>
    <property type="evidence" value="ECO:0007669"/>
    <property type="project" value="InterPro"/>
</dbReference>
<name>A0A977KLR0_9CAUD</name>
<sequence length="241" mass="27003">MSVPNDSWMAMPLACFDLETTGPNPHTDRIVTACVATIDGRNVEVSNWLLNPGIDIPQGATDVHGITSEEAYTHGDDYEPGVLSIWAALQLAWADGRIVAIFNAAFDITMMLSEMERLGHQVMPAEIGPIVDPFVIDRHWDKRRKGKRKLENVCAHYNVKLGDAHQADADALAAARLAWKLPRRYRKLADFTAEQLQAEQEAWHRARQLDFIEYLKREGKGVDDVSITWPIQSTNRTEAAA</sequence>
<evidence type="ECO:0000259" key="4">
    <source>
        <dbReference type="SMART" id="SM00479"/>
    </source>
</evidence>
<dbReference type="Pfam" id="PF00929">
    <property type="entry name" value="RNase_T"/>
    <property type="match status" value="1"/>
</dbReference>
<keyword evidence="2" id="KW-0378">Hydrolase</keyword>
<evidence type="ECO:0000256" key="1">
    <source>
        <dbReference type="ARBA" id="ARBA00022722"/>
    </source>
</evidence>
<gene>
    <name evidence="5" type="primary">92</name>
    <name evidence="5" type="ORF">SEA_OBLADI_92</name>
</gene>